<evidence type="ECO:0000313" key="8">
    <source>
        <dbReference type="Proteomes" id="UP000632125"/>
    </source>
</evidence>
<dbReference type="PANTHER" id="PTHR30055">
    <property type="entry name" value="HTH-TYPE TRANSCRIPTIONAL REGULATOR RUTR"/>
    <property type="match status" value="1"/>
</dbReference>
<evidence type="ECO:0000259" key="6">
    <source>
        <dbReference type="PROSITE" id="PS50977"/>
    </source>
</evidence>
<dbReference type="AlphaFoldDB" id="A0A927H730"/>
<evidence type="ECO:0000256" key="5">
    <source>
        <dbReference type="PROSITE-ProRule" id="PRU00335"/>
    </source>
</evidence>
<name>A0A927H730_9BACL</name>
<evidence type="ECO:0000256" key="2">
    <source>
        <dbReference type="ARBA" id="ARBA00023015"/>
    </source>
</evidence>
<feature type="DNA-binding region" description="H-T-H motif" evidence="5">
    <location>
        <begin position="40"/>
        <end position="59"/>
    </location>
</feature>
<dbReference type="InterPro" id="IPR001647">
    <property type="entry name" value="HTH_TetR"/>
</dbReference>
<dbReference type="RefSeq" id="WP_190864709.1">
    <property type="nucleotide sequence ID" value="NZ_JACXIY010000027.1"/>
</dbReference>
<keyword evidence="4" id="KW-0804">Transcription</keyword>
<comment type="caution">
    <text evidence="7">The sequence shown here is derived from an EMBL/GenBank/DDBJ whole genome shotgun (WGS) entry which is preliminary data.</text>
</comment>
<evidence type="ECO:0000313" key="7">
    <source>
        <dbReference type="EMBL" id="MBD2871171.1"/>
    </source>
</evidence>
<keyword evidence="2" id="KW-0805">Transcription regulation</keyword>
<keyword evidence="1" id="KW-0678">Repressor</keyword>
<accession>A0A927H730</accession>
<dbReference type="PROSITE" id="PS01081">
    <property type="entry name" value="HTH_TETR_1"/>
    <property type="match status" value="1"/>
</dbReference>
<dbReference type="InterPro" id="IPR009057">
    <property type="entry name" value="Homeodomain-like_sf"/>
</dbReference>
<dbReference type="InterPro" id="IPR050109">
    <property type="entry name" value="HTH-type_TetR-like_transc_reg"/>
</dbReference>
<feature type="domain" description="HTH tetR-type" evidence="6">
    <location>
        <begin position="17"/>
        <end position="77"/>
    </location>
</feature>
<dbReference type="SUPFAM" id="SSF48498">
    <property type="entry name" value="Tetracyclin repressor-like, C-terminal domain"/>
    <property type="match status" value="1"/>
</dbReference>
<keyword evidence="3 5" id="KW-0238">DNA-binding</keyword>
<evidence type="ECO:0000256" key="3">
    <source>
        <dbReference type="ARBA" id="ARBA00023125"/>
    </source>
</evidence>
<dbReference type="Pfam" id="PF00440">
    <property type="entry name" value="TetR_N"/>
    <property type="match status" value="1"/>
</dbReference>
<dbReference type="GO" id="GO:0003700">
    <property type="term" value="F:DNA-binding transcription factor activity"/>
    <property type="evidence" value="ECO:0007669"/>
    <property type="project" value="TreeGrafter"/>
</dbReference>
<proteinExistence type="predicted"/>
<dbReference type="SUPFAM" id="SSF46689">
    <property type="entry name" value="Homeodomain-like"/>
    <property type="match status" value="1"/>
</dbReference>
<reference evidence="7" key="1">
    <citation type="submission" date="2020-09" db="EMBL/GenBank/DDBJ databases">
        <title>A novel bacterium of genus Paenibacillus, isolated from South China Sea.</title>
        <authorList>
            <person name="Huang H."/>
            <person name="Mo K."/>
            <person name="Hu Y."/>
        </authorList>
    </citation>
    <scope>NUCLEOTIDE SEQUENCE</scope>
    <source>
        <strain evidence="7">IB182493</strain>
    </source>
</reference>
<dbReference type="PROSITE" id="PS50977">
    <property type="entry name" value="HTH_TETR_2"/>
    <property type="match status" value="1"/>
</dbReference>
<organism evidence="7 8">
    <name type="scientific">Paenibacillus arenilitoris</name>
    <dbReference type="NCBI Taxonomy" id="2772299"/>
    <lineage>
        <taxon>Bacteria</taxon>
        <taxon>Bacillati</taxon>
        <taxon>Bacillota</taxon>
        <taxon>Bacilli</taxon>
        <taxon>Bacillales</taxon>
        <taxon>Paenibacillaceae</taxon>
        <taxon>Paenibacillus</taxon>
    </lineage>
</organism>
<dbReference type="PANTHER" id="PTHR30055:SF175">
    <property type="entry name" value="HTH-TYPE TRANSCRIPTIONAL REPRESSOR KSTR2"/>
    <property type="match status" value="1"/>
</dbReference>
<dbReference type="Proteomes" id="UP000632125">
    <property type="component" value="Unassembled WGS sequence"/>
</dbReference>
<sequence length="205" mass="22808">MDDNQKRKPGRPKGGAGSTQTHILRAAAYLFMEQGYEKVSLEGVAQSCGVTKASVYYYFDNKSVLFTESLLFVLRSAYDHTEKIINGEGTLQERLTVVASRHMSNAHLEFETMMREAAEGLSAEQIARIRDSERAIHELLAGVFRKAMEAGEITRGDELLCAHLFTAMLSVKNRKEIVNVHKSAEQAAEEIVKLLMTGLVPRTTS</sequence>
<protein>
    <submittedName>
        <fullName evidence="7">TetR/AcrR family transcriptional regulator</fullName>
    </submittedName>
</protein>
<evidence type="ECO:0000256" key="4">
    <source>
        <dbReference type="ARBA" id="ARBA00023163"/>
    </source>
</evidence>
<dbReference type="Gene3D" id="1.10.10.60">
    <property type="entry name" value="Homeodomain-like"/>
    <property type="match status" value="1"/>
</dbReference>
<dbReference type="InterPro" id="IPR036271">
    <property type="entry name" value="Tet_transcr_reg_TetR-rel_C_sf"/>
</dbReference>
<dbReference type="Gene3D" id="1.10.357.10">
    <property type="entry name" value="Tetracycline Repressor, domain 2"/>
    <property type="match status" value="1"/>
</dbReference>
<dbReference type="GO" id="GO:0000976">
    <property type="term" value="F:transcription cis-regulatory region binding"/>
    <property type="evidence" value="ECO:0007669"/>
    <property type="project" value="TreeGrafter"/>
</dbReference>
<dbReference type="EMBL" id="JACXIY010000027">
    <property type="protein sequence ID" value="MBD2871171.1"/>
    <property type="molecule type" value="Genomic_DNA"/>
</dbReference>
<keyword evidence="8" id="KW-1185">Reference proteome</keyword>
<dbReference type="PRINTS" id="PR00455">
    <property type="entry name" value="HTHTETR"/>
</dbReference>
<evidence type="ECO:0000256" key="1">
    <source>
        <dbReference type="ARBA" id="ARBA00022491"/>
    </source>
</evidence>
<dbReference type="InterPro" id="IPR023772">
    <property type="entry name" value="DNA-bd_HTH_TetR-type_CS"/>
</dbReference>
<gene>
    <name evidence="7" type="ORF">IDH41_21530</name>
</gene>